<evidence type="ECO:0000313" key="20">
    <source>
        <dbReference type="EnsemblProtists" id="EOD11575"/>
    </source>
</evidence>
<dbReference type="Pfam" id="PF00067">
    <property type="entry name" value="p450"/>
    <property type="match status" value="2"/>
</dbReference>
<evidence type="ECO:0000256" key="5">
    <source>
        <dbReference type="ARBA" id="ARBA00022617"/>
    </source>
</evidence>
<evidence type="ECO:0000313" key="21">
    <source>
        <dbReference type="Proteomes" id="UP000013827"/>
    </source>
</evidence>
<keyword evidence="13" id="KW-0503">Monooxygenase</keyword>
<dbReference type="PROSITE" id="PS51384">
    <property type="entry name" value="FAD_FR"/>
    <property type="match status" value="1"/>
</dbReference>
<keyword evidence="6" id="KW-0285">Flavoprotein</keyword>
<accession>A0A0D3IJZ0</accession>
<dbReference type="GeneID" id="17257814"/>
<dbReference type="SUPFAM" id="SSF52218">
    <property type="entry name" value="Flavoproteins"/>
    <property type="match status" value="1"/>
</dbReference>
<dbReference type="Gene3D" id="1.20.990.10">
    <property type="entry name" value="NADPH-cytochrome p450 Reductase, Chain A, domain 3"/>
    <property type="match status" value="1"/>
</dbReference>
<dbReference type="GO" id="GO:0005506">
    <property type="term" value="F:iron ion binding"/>
    <property type="evidence" value="ECO:0007669"/>
    <property type="project" value="InterPro"/>
</dbReference>
<dbReference type="RefSeq" id="XP_005764004.1">
    <property type="nucleotide sequence ID" value="XM_005763947.1"/>
</dbReference>
<keyword evidence="12 16" id="KW-0408">Iron</keyword>
<keyword evidence="5 16" id="KW-0349">Heme</keyword>
<organism evidence="20 21">
    <name type="scientific">Emiliania huxleyi (strain CCMP1516)</name>
    <dbReference type="NCBI Taxonomy" id="280463"/>
    <lineage>
        <taxon>Eukaryota</taxon>
        <taxon>Haptista</taxon>
        <taxon>Haptophyta</taxon>
        <taxon>Prymnesiophyceae</taxon>
        <taxon>Isochrysidales</taxon>
        <taxon>Noelaerhabdaceae</taxon>
        <taxon>Emiliania</taxon>
    </lineage>
</organism>
<dbReference type="Gene3D" id="2.40.30.10">
    <property type="entry name" value="Translation factors"/>
    <property type="match status" value="1"/>
</dbReference>
<dbReference type="SUPFAM" id="SSF48264">
    <property type="entry name" value="Cytochrome P450"/>
    <property type="match status" value="1"/>
</dbReference>
<dbReference type="EC" id="1.6.2.4" evidence="14"/>
<dbReference type="PIRSF" id="PIRSF000209">
    <property type="entry name" value="Bifunctional_P450_P450R"/>
    <property type="match status" value="1"/>
</dbReference>
<dbReference type="EnsemblProtists" id="EOD11575">
    <property type="protein sequence ID" value="EOD11575"/>
    <property type="gene ID" value="EMIHUDRAFT_452377"/>
</dbReference>
<dbReference type="eggNOG" id="KOG0157">
    <property type="taxonomic scope" value="Eukaryota"/>
</dbReference>
<evidence type="ECO:0000256" key="7">
    <source>
        <dbReference type="ARBA" id="ARBA00022643"/>
    </source>
</evidence>
<keyword evidence="8 16" id="KW-0479">Metal-binding</keyword>
<dbReference type="PRINTS" id="PR00369">
    <property type="entry name" value="FLAVODOXIN"/>
</dbReference>
<dbReference type="InterPro" id="IPR008254">
    <property type="entry name" value="Flavodoxin/NO_synth"/>
</dbReference>
<keyword evidence="9" id="KW-0274">FAD</keyword>
<evidence type="ECO:0000256" key="11">
    <source>
        <dbReference type="ARBA" id="ARBA00023002"/>
    </source>
</evidence>
<evidence type="ECO:0000256" key="3">
    <source>
        <dbReference type="ARBA" id="ARBA00010018"/>
    </source>
</evidence>
<dbReference type="OMA" id="TQLVMKW"/>
<dbReference type="PRINTS" id="PR00371">
    <property type="entry name" value="FPNCR"/>
</dbReference>
<dbReference type="Pfam" id="PF00175">
    <property type="entry name" value="NAD_binding_1"/>
    <property type="match status" value="1"/>
</dbReference>
<dbReference type="InterPro" id="IPR001433">
    <property type="entry name" value="OxRdtase_FAD/NAD-bd"/>
</dbReference>
<evidence type="ECO:0000256" key="1">
    <source>
        <dbReference type="ARBA" id="ARBA00001917"/>
    </source>
</evidence>
<dbReference type="InterPro" id="IPR003097">
    <property type="entry name" value="CysJ-like_FAD-binding"/>
</dbReference>
<dbReference type="Pfam" id="PF00258">
    <property type="entry name" value="Flavodoxin_1"/>
    <property type="match status" value="1"/>
</dbReference>
<evidence type="ECO:0000256" key="17">
    <source>
        <dbReference type="SAM" id="MobiDB-lite"/>
    </source>
</evidence>
<feature type="domain" description="Flavodoxin-like" evidence="18">
    <location>
        <begin position="524"/>
        <end position="670"/>
    </location>
</feature>
<dbReference type="InterPro" id="IPR001094">
    <property type="entry name" value="Flavdoxin-like"/>
</dbReference>
<reference evidence="21" key="1">
    <citation type="journal article" date="2013" name="Nature">
        <title>Pan genome of the phytoplankton Emiliania underpins its global distribution.</title>
        <authorList>
            <person name="Read B.A."/>
            <person name="Kegel J."/>
            <person name="Klute M.J."/>
            <person name="Kuo A."/>
            <person name="Lefebvre S.C."/>
            <person name="Maumus F."/>
            <person name="Mayer C."/>
            <person name="Miller J."/>
            <person name="Monier A."/>
            <person name="Salamov A."/>
            <person name="Young J."/>
            <person name="Aguilar M."/>
            <person name="Claverie J.M."/>
            <person name="Frickenhaus S."/>
            <person name="Gonzalez K."/>
            <person name="Herman E.K."/>
            <person name="Lin Y.C."/>
            <person name="Napier J."/>
            <person name="Ogata H."/>
            <person name="Sarno A.F."/>
            <person name="Shmutz J."/>
            <person name="Schroeder D."/>
            <person name="de Vargas C."/>
            <person name="Verret F."/>
            <person name="von Dassow P."/>
            <person name="Valentin K."/>
            <person name="Van de Peer Y."/>
            <person name="Wheeler G."/>
            <person name="Dacks J.B."/>
            <person name="Delwiche C.F."/>
            <person name="Dyhrman S.T."/>
            <person name="Glockner G."/>
            <person name="John U."/>
            <person name="Richards T."/>
            <person name="Worden A.Z."/>
            <person name="Zhang X."/>
            <person name="Grigoriev I.V."/>
            <person name="Allen A.E."/>
            <person name="Bidle K."/>
            <person name="Borodovsky M."/>
            <person name="Bowler C."/>
            <person name="Brownlee C."/>
            <person name="Cock J.M."/>
            <person name="Elias M."/>
            <person name="Gladyshev V.N."/>
            <person name="Groth M."/>
            <person name="Guda C."/>
            <person name="Hadaegh A."/>
            <person name="Iglesias-Rodriguez M.D."/>
            <person name="Jenkins J."/>
            <person name="Jones B.M."/>
            <person name="Lawson T."/>
            <person name="Leese F."/>
            <person name="Lindquist E."/>
            <person name="Lobanov A."/>
            <person name="Lomsadze A."/>
            <person name="Malik S.B."/>
            <person name="Marsh M.E."/>
            <person name="Mackinder L."/>
            <person name="Mock T."/>
            <person name="Mueller-Roeber B."/>
            <person name="Pagarete A."/>
            <person name="Parker M."/>
            <person name="Probert I."/>
            <person name="Quesneville H."/>
            <person name="Raines C."/>
            <person name="Rensing S.A."/>
            <person name="Riano-Pachon D.M."/>
            <person name="Richier S."/>
            <person name="Rokitta S."/>
            <person name="Shiraiwa Y."/>
            <person name="Soanes D.M."/>
            <person name="van der Giezen M."/>
            <person name="Wahlund T.M."/>
            <person name="Williams B."/>
            <person name="Wilson W."/>
            <person name="Wolfe G."/>
            <person name="Wurch L.L."/>
        </authorList>
    </citation>
    <scope>NUCLEOTIDE SEQUENCE</scope>
</reference>
<evidence type="ECO:0000259" key="18">
    <source>
        <dbReference type="PROSITE" id="PS50902"/>
    </source>
</evidence>
<protein>
    <recommendedName>
        <fullName evidence="14">NADPH--hemoprotein reductase</fullName>
        <ecNumber evidence="14">1.6.2.4</ecNumber>
    </recommendedName>
</protein>
<dbReference type="Gene3D" id="3.40.50.360">
    <property type="match status" value="1"/>
</dbReference>
<evidence type="ECO:0000256" key="2">
    <source>
        <dbReference type="ARBA" id="ARBA00001974"/>
    </source>
</evidence>
<dbReference type="InterPro" id="IPR017938">
    <property type="entry name" value="Riboflavin_synthase-like_b-brl"/>
</dbReference>
<evidence type="ECO:0000256" key="16">
    <source>
        <dbReference type="PIRSR" id="PIRSR000209-1"/>
    </source>
</evidence>
<dbReference type="InterPro" id="IPR001128">
    <property type="entry name" value="Cyt_P450"/>
</dbReference>
<comment type="catalytic activity">
    <reaction evidence="15">
        <text>2 oxidized [cytochrome P450] + NADPH = 2 reduced [cytochrome P450] + NADP(+) + H(+)</text>
        <dbReference type="Rhea" id="RHEA:24040"/>
        <dbReference type="Rhea" id="RHEA-COMP:14627"/>
        <dbReference type="Rhea" id="RHEA-COMP:14628"/>
        <dbReference type="ChEBI" id="CHEBI:15378"/>
        <dbReference type="ChEBI" id="CHEBI:55376"/>
        <dbReference type="ChEBI" id="CHEBI:57783"/>
        <dbReference type="ChEBI" id="CHEBI:58349"/>
        <dbReference type="ChEBI" id="CHEBI:60344"/>
        <dbReference type="EC" id="1.6.2.4"/>
    </reaction>
</comment>
<dbReference type="Gene3D" id="1.10.630.10">
    <property type="entry name" value="Cytochrome P450"/>
    <property type="match status" value="1"/>
</dbReference>
<dbReference type="GO" id="GO:0050660">
    <property type="term" value="F:flavin adenine dinucleotide binding"/>
    <property type="evidence" value="ECO:0007669"/>
    <property type="project" value="TreeGrafter"/>
</dbReference>
<dbReference type="GO" id="GO:0005829">
    <property type="term" value="C:cytosol"/>
    <property type="evidence" value="ECO:0007669"/>
    <property type="project" value="TreeGrafter"/>
</dbReference>
<dbReference type="GO" id="GO:0003958">
    <property type="term" value="F:NADPH-hemoprotein reductase activity"/>
    <property type="evidence" value="ECO:0007669"/>
    <property type="project" value="UniProtKB-EC"/>
</dbReference>
<dbReference type="PROSITE" id="PS50902">
    <property type="entry name" value="FLAVODOXIN_LIKE"/>
    <property type="match status" value="1"/>
</dbReference>
<dbReference type="PANTHER" id="PTHR19384:SF17">
    <property type="entry name" value="NADPH--CYTOCHROME P450 REDUCTASE"/>
    <property type="match status" value="1"/>
</dbReference>
<keyword evidence="11" id="KW-0560">Oxidoreductase</keyword>
<dbReference type="GO" id="GO:0010181">
    <property type="term" value="F:FMN binding"/>
    <property type="evidence" value="ECO:0007669"/>
    <property type="project" value="InterPro"/>
</dbReference>
<dbReference type="AlphaFoldDB" id="A0A0D3IJZ0"/>
<evidence type="ECO:0000256" key="14">
    <source>
        <dbReference type="ARBA" id="ARBA00023797"/>
    </source>
</evidence>
<dbReference type="InterPro" id="IPR001709">
    <property type="entry name" value="Flavoprot_Pyr_Nucl_cyt_Rdtase"/>
</dbReference>
<evidence type="ECO:0000256" key="4">
    <source>
        <dbReference type="ARBA" id="ARBA00022448"/>
    </source>
</evidence>
<comment type="similarity">
    <text evidence="3">In the N-terminal section; belongs to the cytochrome P450 family.</text>
</comment>
<dbReference type="InterPro" id="IPR029039">
    <property type="entry name" value="Flavoprotein-like_sf"/>
</dbReference>
<evidence type="ECO:0000256" key="12">
    <source>
        <dbReference type="ARBA" id="ARBA00023004"/>
    </source>
</evidence>
<evidence type="ECO:0000256" key="15">
    <source>
        <dbReference type="ARBA" id="ARBA00049342"/>
    </source>
</evidence>
<dbReference type="SUPFAM" id="SSF63380">
    <property type="entry name" value="Riboflavin synthase domain-like"/>
    <property type="match status" value="1"/>
</dbReference>
<dbReference type="InterPro" id="IPR017972">
    <property type="entry name" value="Cyt_P450_CS"/>
</dbReference>
<evidence type="ECO:0000256" key="13">
    <source>
        <dbReference type="ARBA" id="ARBA00023033"/>
    </source>
</evidence>
<keyword evidence="4" id="KW-0813">Transport</keyword>
<dbReference type="InterPro" id="IPR023206">
    <property type="entry name" value="Bifunctional_P450_P450_red"/>
</dbReference>
<dbReference type="SUPFAM" id="SSF52343">
    <property type="entry name" value="Ferredoxin reductase-like, C-terminal NADP-linked domain"/>
    <property type="match status" value="1"/>
</dbReference>
<proteinExistence type="inferred from homology"/>
<feature type="compositionally biased region" description="Polar residues" evidence="17">
    <location>
        <begin position="1"/>
        <end position="23"/>
    </location>
</feature>
<keyword evidence="7" id="KW-0288">FMN</keyword>
<evidence type="ECO:0000259" key="19">
    <source>
        <dbReference type="PROSITE" id="PS51384"/>
    </source>
</evidence>
<dbReference type="HOGENOM" id="CLU_001570_7_0_1"/>
<dbReference type="Proteomes" id="UP000013827">
    <property type="component" value="Unassembled WGS sequence"/>
</dbReference>
<dbReference type="PANTHER" id="PTHR19384">
    <property type="entry name" value="NITRIC OXIDE SYNTHASE-RELATED"/>
    <property type="match status" value="1"/>
</dbReference>
<comment type="cofactor">
    <cofactor evidence="1">
        <name>FMN</name>
        <dbReference type="ChEBI" id="CHEBI:58210"/>
    </cofactor>
</comment>
<dbReference type="GO" id="GO:0070330">
    <property type="term" value="F:aromatase activity"/>
    <property type="evidence" value="ECO:0007669"/>
    <property type="project" value="InterPro"/>
</dbReference>
<dbReference type="KEGG" id="ehx:EMIHUDRAFT_452377"/>
<evidence type="ECO:0000256" key="8">
    <source>
        <dbReference type="ARBA" id="ARBA00022723"/>
    </source>
</evidence>
<dbReference type="Pfam" id="PF00667">
    <property type="entry name" value="FAD_binding_1"/>
    <property type="match status" value="1"/>
</dbReference>
<dbReference type="InterPro" id="IPR023173">
    <property type="entry name" value="NADPH_Cyt_P450_Rdtase_alpha"/>
</dbReference>
<dbReference type="Gene3D" id="3.40.50.80">
    <property type="entry name" value="Nucleotide-binding domain of ferredoxin-NADP reductase (FNR) module"/>
    <property type="match status" value="1"/>
</dbReference>
<evidence type="ECO:0000256" key="9">
    <source>
        <dbReference type="ARBA" id="ARBA00022827"/>
    </source>
</evidence>
<evidence type="ECO:0000256" key="6">
    <source>
        <dbReference type="ARBA" id="ARBA00022630"/>
    </source>
</evidence>
<dbReference type="STRING" id="2903.R1DAL8"/>
<dbReference type="GO" id="GO:0020037">
    <property type="term" value="F:heme binding"/>
    <property type="evidence" value="ECO:0007669"/>
    <property type="project" value="InterPro"/>
</dbReference>
<comment type="cofactor">
    <cofactor evidence="2">
        <name>FAD</name>
        <dbReference type="ChEBI" id="CHEBI:57692"/>
    </cofactor>
</comment>
<dbReference type="InterPro" id="IPR036396">
    <property type="entry name" value="Cyt_P450_sf"/>
</dbReference>
<reference evidence="20" key="2">
    <citation type="submission" date="2024-10" db="UniProtKB">
        <authorList>
            <consortium name="EnsemblProtists"/>
        </authorList>
    </citation>
    <scope>IDENTIFICATION</scope>
</reference>
<comment type="cofactor">
    <cofactor evidence="16">
        <name>heme</name>
        <dbReference type="ChEBI" id="CHEBI:30413"/>
    </cofactor>
</comment>
<dbReference type="eggNOG" id="KOG1158">
    <property type="taxonomic scope" value="Eukaryota"/>
</dbReference>
<name>A0A0D3IJZ0_EMIH1</name>
<sequence length="1145" mass="124050">MDKLLSDTNPSTNPSMAEDTNPSMAKGDGVSTEVVPIPSGPPPLPFLGNLRDLTGPDGGLHEHITRLVSEYGGLFSLQIPSGLINLPTAKFGGTVVLADPELLGELFQRPDVFQKRLFKHSAIRQGLGGQGLFTTDDDEPIHDQAARVLLPAFSMRGMQEYFEMIKETTAVLQQQFIEQGAAGAAVDLHPLLSRYTFDIIGKVGFGRDFSSLTGRPCSFLDRFQEFSESSLRLQQGIGGFSGAFKTSKAVAAAAGGCPFAKKGIVKDMATRMLTEPDPETGELLPDDNIVNQAATFLIAGHDSTSTAITMLLYHVAQSPDVEERVYNEVMSVVGDGPITWDALGKMKYCTQVVKENLRLFSPAAQFVKTSPPDQTVTLGRYVVPPGTSFVCSTWGLHRNRDVYPDPLKFDPDRWSDENAAKRSPYAWLPFSYGKRGCIGQQLSLIEQRVCLASLVRKFHFRVDLSTKLEVTAPLFLDPQGIFLKCVPRAEPVERPLPSVLPAAATAPSQPADVGEVEALKGKRLVVLFGSNMGSAEDFADRTLTTGKGFGMVAEKHSLDKLVTAKVMLPKGEDGLVIVVTSVYNGQPPDNARRFAAWLDTPDAAAAVEGVRFAVFGCGNKQWAATYMQFPRTVSETLESLGGLPMVPMGEGDMDSGEAELSFTRWQVSLVVALLQAHGARIPDGIKETLYPKLPVYSIFHKVDAKAEEIPVATLEANLQEAKRQALRTFLAGNQAFLAEVSCNREQLAAPDRSTRHIEVALPDGVSYAAGDHLGVVGGNPDEVVFAYMDRLGLARDAVVRIELEEGSSSSTVPLGRNVAAYAVLAYHFELQQLASRAQLYALSKLACEPAEAEHLRTLADFGRDNSGEVQGGSPDAFERYVLQSRRTLLEVLQEHPSVEVSAGAVLGMLPPMKPRYYSISSSPKHSPGVATVSVSVVQGTSPTGRRHLGLCSNYLKAQACQKSFPPSVMPSLPGGPSGKGMPLFTFVKDTGSSFRLPQSDVPVIMVGPGTGVAPMRGFIQDRVADGRRENVLFFGCRDESDYLFKDELQAWEADGSLKLFVAFSRKEGTPKTYVQHLVEQEKALMVELVMKGAHVYVCGDASKMAPDVKATVARLLSEAGHGEDCVDRMAAEGRYCEDVWAAQSF</sequence>
<feature type="region of interest" description="Disordered" evidence="17">
    <location>
        <begin position="1"/>
        <end position="43"/>
    </location>
</feature>
<dbReference type="PaxDb" id="2903-EOD11575"/>
<feature type="domain" description="FAD-binding FR-type" evidence="19">
    <location>
        <begin position="733"/>
        <end position="983"/>
    </location>
</feature>
<dbReference type="InterPro" id="IPR039261">
    <property type="entry name" value="FNR_nucleotide-bd"/>
</dbReference>
<dbReference type="InterPro" id="IPR017927">
    <property type="entry name" value="FAD-bd_FR_type"/>
</dbReference>
<feature type="binding site" description="axial binding residue" evidence="16">
    <location>
        <position position="437"/>
    </location>
    <ligand>
        <name>heme</name>
        <dbReference type="ChEBI" id="CHEBI:30413"/>
    </ligand>
    <ligandPart>
        <name>Fe</name>
        <dbReference type="ChEBI" id="CHEBI:18248"/>
    </ligandPart>
</feature>
<dbReference type="PROSITE" id="PS00086">
    <property type="entry name" value="CYTOCHROME_P450"/>
    <property type="match status" value="1"/>
</dbReference>
<evidence type="ECO:0000256" key="10">
    <source>
        <dbReference type="ARBA" id="ARBA00022857"/>
    </source>
</evidence>
<keyword evidence="21" id="KW-1185">Reference proteome</keyword>
<keyword evidence="10" id="KW-0521">NADP</keyword>